<organism evidence="2 3">
    <name type="scientific">Candidatus Kaiserbacteria bacterium RIFCSPHIGHO2_01_FULL_55_17</name>
    <dbReference type="NCBI Taxonomy" id="1798484"/>
    <lineage>
        <taxon>Bacteria</taxon>
        <taxon>Candidatus Kaiseribacteriota</taxon>
    </lineage>
</organism>
<comment type="caution">
    <text evidence="2">The sequence shown here is derived from an EMBL/GenBank/DDBJ whole genome shotgun (WGS) entry which is preliminary data.</text>
</comment>
<protein>
    <submittedName>
        <fullName evidence="2">Uncharacterized protein</fullName>
    </submittedName>
</protein>
<dbReference type="Pfam" id="PF26092">
    <property type="entry name" value="T4_Y16D"/>
    <property type="match status" value="1"/>
</dbReference>
<proteinExistence type="predicted"/>
<accession>A0A1F6D8D4</accession>
<dbReference type="AlphaFoldDB" id="A0A1F6D8D4"/>
<gene>
    <name evidence="2" type="ORF">A2853_01950</name>
</gene>
<dbReference type="EMBL" id="MFKX01000018">
    <property type="protein sequence ID" value="OGG57611.1"/>
    <property type="molecule type" value="Genomic_DNA"/>
</dbReference>
<evidence type="ECO:0000313" key="3">
    <source>
        <dbReference type="Proteomes" id="UP000177958"/>
    </source>
</evidence>
<name>A0A1F6D8D4_9BACT</name>
<sequence length="105" mass="11965">MSFEGGNNTENKGEIERIKTAAIKYKEEIFEGRTHYEAWLLMSAKYPETVAPSADEREDGYITTNDRFVSRKEALEIAEAADQIKKERGHSGHDLASEDLKKNEE</sequence>
<reference evidence="2 3" key="1">
    <citation type="journal article" date="2016" name="Nat. Commun.">
        <title>Thousands of microbial genomes shed light on interconnected biogeochemical processes in an aquifer system.</title>
        <authorList>
            <person name="Anantharaman K."/>
            <person name="Brown C.T."/>
            <person name="Hug L.A."/>
            <person name="Sharon I."/>
            <person name="Castelle C.J."/>
            <person name="Probst A.J."/>
            <person name="Thomas B.C."/>
            <person name="Singh A."/>
            <person name="Wilkins M.J."/>
            <person name="Karaoz U."/>
            <person name="Brodie E.L."/>
            <person name="Williams K.H."/>
            <person name="Hubbard S.S."/>
            <person name="Banfield J.F."/>
        </authorList>
    </citation>
    <scope>NUCLEOTIDE SEQUENCE [LARGE SCALE GENOMIC DNA]</scope>
</reference>
<evidence type="ECO:0000256" key="1">
    <source>
        <dbReference type="SAM" id="MobiDB-lite"/>
    </source>
</evidence>
<feature type="region of interest" description="Disordered" evidence="1">
    <location>
        <begin position="83"/>
        <end position="105"/>
    </location>
</feature>
<dbReference type="InterPro" id="IPR058630">
    <property type="entry name" value="T4_Y16D"/>
</dbReference>
<evidence type="ECO:0000313" key="2">
    <source>
        <dbReference type="EMBL" id="OGG57611.1"/>
    </source>
</evidence>
<dbReference type="Proteomes" id="UP000177958">
    <property type="component" value="Unassembled WGS sequence"/>
</dbReference>